<organism evidence="8">
    <name type="scientific">Rhizochromulina marina</name>
    <dbReference type="NCBI Taxonomy" id="1034831"/>
    <lineage>
        <taxon>Eukaryota</taxon>
        <taxon>Sar</taxon>
        <taxon>Stramenopiles</taxon>
        <taxon>Ochrophyta</taxon>
        <taxon>Dictyochophyceae</taxon>
        <taxon>Rhizochromulinales</taxon>
        <taxon>Rhizochromulina</taxon>
    </lineage>
</organism>
<evidence type="ECO:0000256" key="6">
    <source>
        <dbReference type="SAM" id="MobiDB-lite"/>
    </source>
</evidence>
<dbReference type="FunFam" id="3.10.50.40:FF:000006">
    <property type="entry name" value="Peptidyl-prolyl cis-trans isomerase"/>
    <property type="match status" value="1"/>
</dbReference>
<dbReference type="GO" id="GO:0005737">
    <property type="term" value="C:cytoplasm"/>
    <property type="evidence" value="ECO:0007669"/>
    <property type="project" value="TreeGrafter"/>
</dbReference>
<feature type="domain" description="PPIase FKBP-type" evidence="7">
    <location>
        <begin position="62"/>
        <end position="150"/>
    </location>
</feature>
<evidence type="ECO:0000256" key="4">
    <source>
        <dbReference type="ARBA" id="ARBA00023235"/>
    </source>
</evidence>
<protein>
    <recommendedName>
        <fullName evidence="2 5">peptidylprolyl isomerase</fullName>
        <ecNumber evidence="2 5">5.2.1.8</ecNumber>
    </recommendedName>
</protein>
<dbReference type="PROSITE" id="PS50059">
    <property type="entry name" value="FKBP_PPIASE"/>
    <property type="match status" value="1"/>
</dbReference>
<evidence type="ECO:0000256" key="2">
    <source>
        <dbReference type="ARBA" id="ARBA00013194"/>
    </source>
</evidence>
<dbReference type="InterPro" id="IPR046357">
    <property type="entry name" value="PPIase_dom_sf"/>
</dbReference>
<evidence type="ECO:0000256" key="1">
    <source>
        <dbReference type="ARBA" id="ARBA00000971"/>
    </source>
</evidence>
<dbReference type="SUPFAM" id="SSF54534">
    <property type="entry name" value="FKBP-like"/>
    <property type="match status" value="1"/>
</dbReference>
<reference evidence="8" key="1">
    <citation type="submission" date="2021-01" db="EMBL/GenBank/DDBJ databases">
        <authorList>
            <person name="Corre E."/>
            <person name="Pelletier E."/>
            <person name="Niang G."/>
            <person name="Scheremetjew M."/>
            <person name="Finn R."/>
            <person name="Kale V."/>
            <person name="Holt S."/>
            <person name="Cochrane G."/>
            <person name="Meng A."/>
            <person name="Brown T."/>
            <person name="Cohen L."/>
        </authorList>
    </citation>
    <scope>NUCLEOTIDE SEQUENCE</scope>
    <source>
        <strain evidence="8">CCMP1243</strain>
    </source>
</reference>
<dbReference type="EMBL" id="HBHJ01033264">
    <property type="protein sequence ID" value="CAD9711056.1"/>
    <property type="molecule type" value="Transcribed_RNA"/>
</dbReference>
<evidence type="ECO:0000259" key="7">
    <source>
        <dbReference type="PROSITE" id="PS50059"/>
    </source>
</evidence>
<evidence type="ECO:0000313" key="8">
    <source>
        <dbReference type="EMBL" id="CAD9711056.1"/>
    </source>
</evidence>
<dbReference type="Pfam" id="PF00254">
    <property type="entry name" value="FKBP_C"/>
    <property type="match status" value="1"/>
</dbReference>
<evidence type="ECO:0000256" key="5">
    <source>
        <dbReference type="PROSITE-ProRule" id="PRU00277"/>
    </source>
</evidence>
<sequence length="162" mass="16853">MSEVDGNPGTAGEQHPPSDAGTALSVAATLDEGYSKVEGGGGLHVHLKTVKGGDATNFPQESHTVRLHYVARFKDGTVFDSSRDRDQPITFKLGTGQAIPGLELGVMAMSRGQIAEIVVPPEAGYGATGYLPIIPPNAVLVYEVELISFATFSGEGKANPSS</sequence>
<dbReference type="AlphaFoldDB" id="A0A7S2SVY6"/>
<keyword evidence="3 5" id="KW-0697">Rotamase</keyword>
<comment type="catalytic activity">
    <reaction evidence="1 5">
        <text>[protein]-peptidylproline (omega=180) = [protein]-peptidylproline (omega=0)</text>
        <dbReference type="Rhea" id="RHEA:16237"/>
        <dbReference type="Rhea" id="RHEA-COMP:10747"/>
        <dbReference type="Rhea" id="RHEA-COMP:10748"/>
        <dbReference type="ChEBI" id="CHEBI:83833"/>
        <dbReference type="ChEBI" id="CHEBI:83834"/>
        <dbReference type="EC" id="5.2.1.8"/>
    </reaction>
</comment>
<name>A0A7S2SVY6_9STRA</name>
<dbReference type="EC" id="5.2.1.8" evidence="2 5"/>
<dbReference type="Gene3D" id="3.10.50.40">
    <property type="match status" value="1"/>
</dbReference>
<dbReference type="GO" id="GO:0003755">
    <property type="term" value="F:peptidyl-prolyl cis-trans isomerase activity"/>
    <property type="evidence" value="ECO:0007669"/>
    <property type="project" value="UniProtKB-KW"/>
</dbReference>
<dbReference type="InterPro" id="IPR050689">
    <property type="entry name" value="FKBP-type_PPIase"/>
</dbReference>
<dbReference type="PANTHER" id="PTHR10516:SF443">
    <property type="entry name" value="FK506-BINDING PROTEIN 59-RELATED"/>
    <property type="match status" value="1"/>
</dbReference>
<proteinExistence type="predicted"/>
<gene>
    <name evidence="8" type="ORF">RMAR1173_LOCUS22050</name>
</gene>
<keyword evidence="4 5" id="KW-0413">Isomerase</keyword>
<accession>A0A7S2SVY6</accession>
<feature type="region of interest" description="Disordered" evidence="6">
    <location>
        <begin position="1"/>
        <end position="21"/>
    </location>
</feature>
<dbReference type="InterPro" id="IPR001179">
    <property type="entry name" value="PPIase_FKBP_dom"/>
</dbReference>
<evidence type="ECO:0000256" key="3">
    <source>
        <dbReference type="ARBA" id="ARBA00023110"/>
    </source>
</evidence>
<dbReference type="PANTHER" id="PTHR10516">
    <property type="entry name" value="PEPTIDYL-PROLYL CIS-TRANS ISOMERASE"/>
    <property type="match status" value="1"/>
</dbReference>